<reference evidence="2 3" key="1">
    <citation type="submission" date="2021-06" db="EMBL/GenBank/DDBJ databases">
        <title>Caerostris extrusa draft genome.</title>
        <authorList>
            <person name="Kono N."/>
            <person name="Arakawa K."/>
        </authorList>
    </citation>
    <scope>NUCLEOTIDE SEQUENCE [LARGE SCALE GENOMIC DNA]</scope>
</reference>
<evidence type="ECO:0000313" key="3">
    <source>
        <dbReference type="Proteomes" id="UP001054945"/>
    </source>
</evidence>
<comment type="caution">
    <text evidence="2">The sequence shown here is derived from an EMBL/GenBank/DDBJ whole genome shotgun (WGS) entry which is preliminary data.</text>
</comment>
<keyword evidence="1" id="KW-0812">Transmembrane</keyword>
<sequence length="126" mass="14204">MTASAAAVPFPDGSYLSEFSHWTSTARRRLHLLLLFPFPDGFVLIGILALGINDRRGYFKTNSPDACESYRTISDSQVKLRVGETHSKWNIPHAAEKREECWSRNSELSMANGHPFLKNVGVVVRR</sequence>
<keyword evidence="3" id="KW-1185">Reference proteome</keyword>
<keyword evidence="1" id="KW-1133">Transmembrane helix</keyword>
<dbReference type="EMBL" id="BPLR01018635">
    <property type="protein sequence ID" value="GIZ01183.1"/>
    <property type="molecule type" value="Genomic_DNA"/>
</dbReference>
<gene>
    <name evidence="2" type="ORF">CEXT_87691</name>
</gene>
<name>A0AAV4Y1D3_CAEEX</name>
<dbReference type="Proteomes" id="UP001054945">
    <property type="component" value="Unassembled WGS sequence"/>
</dbReference>
<feature type="transmembrane region" description="Helical" evidence="1">
    <location>
        <begin position="30"/>
        <end position="52"/>
    </location>
</feature>
<organism evidence="2 3">
    <name type="scientific">Caerostris extrusa</name>
    <name type="common">Bark spider</name>
    <name type="synonym">Caerostris bankana</name>
    <dbReference type="NCBI Taxonomy" id="172846"/>
    <lineage>
        <taxon>Eukaryota</taxon>
        <taxon>Metazoa</taxon>
        <taxon>Ecdysozoa</taxon>
        <taxon>Arthropoda</taxon>
        <taxon>Chelicerata</taxon>
        <taxon>Arachnida</taxon>
        <taxon>Araneae</taxon>
        <taxon>Araneomorphae</taxon>
        <taxon>Entelegynae</taxon>
        <taxon>Araneoidea</taxon>
        <taxon>Araneidae</taxon>
        <taxon>Caerostris</taxon>
    </lineage>
</organism>
<keyword evidence="1" id="KW-0472">Membrane</keyword>
<evidence type="ECO:0000256" key="1">
    <source>
        <dbReference type="SAM" id="Phobius"/>
    </source>
</evidence>
<proteinExistence type="predicted"/>
<protein>
    <submittedName>
        <fullName evidence="2">Uncharacterized protein</fullName>
    </submittedName>
</protein>
<accession>A0AAV4Y1D3</accession>
<dbReference type="AlphaFoldDB" id="A0AAV4Y1D3"/>
<evidence type="ECO:0000313" key="2">
    <source>
        <dbReference type="EMBL" id="GIZ01183.1"/>
    </source>
</evidence>